<evidence type="ECO:0000313" key="3">
    <source>
        <dbReference type="EMBL" id="QSQ09937.1"/>
    </source>
</evidence>
<comment type="function">
    <text evidence="2">One of several proteins that assist in the late maturation steps of the functional core of the 30S ribosomal subunit. Associates with free 30S ribosomal subunits (but not with 30S subunits that are part of 70S ribosomes or polysomes). Required for efficient processing of 16S rRNA. May interact with the 5'-terminal helix region of 16S rRNA.</text>
</comment>
<dbReference type="GO" id="GO:0030490">
    <property type="term" value="P:maturation of SSU-rRNA"/>
    <property type="evidence" value="ECO:0007669"/>
    <property type="project" value="UniProtKB-UniRule"/>
</dbReference>
<organism evidence="3 4">
    <name type="scientific">Koleobacter methoxysyntrophicus</name>
    <dbReference type="NCBI Taxonomy" id="2751313"/>
    <lineage>
        <taxon>Bacteria</taxon>
        <taxon>Bacillati</taxon>
        <taxon>Bacillota</taxon>
        <taxon>Clostridia</taxon>
        <taxon>Koleobacterales</taxon>
        <taxon>Koleobacteraceae</taxon>
        <taxon>Koleobacter</taxon>
    </lineage>
</organism>
<gene>
    <name evidence="2 3" type="primary">rbfA</name>
    <name evidence="3" type="ORF">H0A61_02318</name>
</gene>
<dbReference type="GO" id="GO:0043024">
    <property type="term" value="F:ribosomal small subunit binding"/>
    <property type="evidence" value="ECO:0007669"/>
    <property type="project" value="TreeGrafter"/>
</dbReference>
<dbReference type="PANTHER" id="PTHR33515:SF1">
    <property type="entry name" value="RIBOSOME-BINDING FACTOR A, CHLOROPLASTIC-RELATED"/>
    <property type="match status" value="1"/>
</dbReference>
<dbReference type="InterPro" id="IPR000238">
    <property type="entry name" value="RbfA"/>
</dbReference>
<dbReference type="NCBIfam" id="TIGR00082">
    <property type="entry name" value="rbfA"/>
    <property type="match status" value="1"/>
</dbReference>
<dbReference type="AlphaFoldDB" id="A0A8A0RRC4"/>
<comment type="similarity">
    <text evidence="2">Belongs to the RbfA family.</text>
</comment>
<name>A0A8A0RRC4_9FIRM</name>
<sequence length="121" mass="13897">MAYHRTQRVAEEMKKEISNIIINEIKDPRISGLITITSVDISDDLRHAKVFVSIYGEKEKKMKTIEGLKNATGFIRREVGNRIRLRYTPEIVFKLDESIEHGVNIAKLLKEVGTQDDKGEK</sequence>
<dbReference type="PROSITE" id="PS01319">
    <property type="entry name" value="RBFA"/>
    <property type="match status" value="1"/>
</dbReference>
<proteinExistence type="inferred from homology"/>
<dbReference type="GO" id="GO:0005829">
    <property type="term" value="C:cytosol"/>
    <property type="evidence" value="ECO:0007669"/>
    <property type="project" value="TreeGrafter"/>
</dbReference>
<keyword evidence="2" id="KW-0963">Cytoplasm</keyword>
<keyword evidence="1 2" id="KW-0690">Ribosome biogenesis</keyword>
<dbReference type="RefSeq" id="WP_206707268.1">
    <property type="nucleotide sequence ID" value="NZ_CP059066.1"/>
</dbReference>
<evidence type="ECO:0000256" key="2">
    <source>
        <dbReference type="HAMAP-Rule" id="MF_00003"/>
    </source>
</evidence>
<accession>A0A8A0RRC4</accession>
<protein>
    <recommendedName>
        <fullName evidence="2">Ribosome-binding factor A</fullName>
    </recommendedName>
</protein>
<evidence type="ECO:0000256" key="1">
    <source>
        <dbReference type="ARBA" id="ARBA00022517"/>
    </source>
</evidence>
<dbReference type="Pfam" id="PF02033">
    <property type="entry name" value="RBFA"/>
    <property type="match status" value="1"/>
</dbReference>
<dbReference type="InterPro" id="IPR020053">
    <property type="entry name" value="Ribosome-bd_factorA_CS"/>
</dbReference>
<dbReference type="KEGG" id="kme:H0A61_02318"/>
<dbReference type="PANTHER" id="PTHR33515">
    <property type="entry name" value="RIBOSOME-BINDING FACTOR A, CHLOROPLASTIC-RELATED"/>
    <property type="match status" value="1"/>
</dbReference>
<keyword evidence="4" id="KW-1185">Reference proteome</keyword>
<dbReference type="Gene3D" id="3.30.300.20">
    <property type="match status" value="1"/>
</dbReference>
<dbReference type="SUPFAM" id="SSF89919">
    <property type="entry name" value="Ribosome-binding factor A, RbfA"/>
    <property type="match status" value="1"/>
</dbReference>
<dbReference type="Proteomes" id="UP000662904">
    <property type="component" value="Chromosome"/>
</dbReference>
<dbReference type="HAMAP" id="MF_00003">
    <property type="entry name" value="RbfA"/>
    <property type="match status" value="1"/>
</dbReference>
<reference evidence="3" key="1">
    <citation type="submission" date="2020-07" db="EMBL/GenBank/DDBJ databases">
        <title>Koleobacter methoxysyntrophicus gen. nov., sp. nov., a novel anaerobic bacterium isolated from deep subsurface oil field and proposal of Koleobacterales ord. nov. in the phylum Firmicutes.</title>
        <authorList>
            <person name="Sakamoto S."/>
            <person name="Tamaki H."/>
        </authorList>
    </citation>
    <scope>NUCLEOTIDE SEQUENCE</scope>
    <source>
        <strain evidence="3">NRmbB1</strain>
    </source>
</reference>
<dbReference type="InterPro" id="IPR023799">
    <property type="entry name" value="RbfA_dom_sf"/>
</dbReference>
<dbReference type="InterPro" id="IPR015946">
    <property type="entry name" value="KH_dom-like_a/b"/>
</dbReference>
<comment type="subcellular location">
    <subcellularLocation>
        <location evidence="2">Cytoplasm</location>
    </subcellularLocation>
</comment>
<dbReference type="EMBL" id="CP059066">
    <property type="protein sequence ID" value="QSQ09937.1"/>
    <property type="molecule type" value="Genomic_DNA"/>
</dbReference>
<evidence type="ECO:0000313" key="4">
    <source>
        <dbReference type="Proteomes" id="UP000662904"/>
    </source>
</evidence>
<comment type="subunit">
    <text evidence="2">Monomer. Binds 30S ribosomal subunits, but not 50S ribosomal subunits or 70S ribosomes.</text>
</comment>